<dbReference type="AlphaFoldDB" id="A0A5R9GYX3"/>
<name>A0A5R9GYX3_9PROT</name>
<evidence type="ECO:0000313" key="1">
    <source>
        <dbReference type="EMBL" id="TLS68124.1"/>
    </source>
</evidence>
<protein>
    <submittedName>
        <fullName evidence="1">Uncharacterized protein</fullName>
    </submittedName>
</protein>
<sequence>MISLPKSPDGEQYEDAVASFIRAFGYFVESRLILHHEGREILELDVVSTPASEDFTAKTLVDAKSGGTGFADLFKIFGWRTFLDIPKGAIIRHQETPERDRTAFVRYEPDTQVSVLQFSLTDSDNVEAYFPPPFGVNDNLRKQLFISGWYAATAERICSKEYSKFKRDNPESELPMKIRKYDRACRVTFFEKDPLIRVQKLYAAFQKYPGLSGECIHWIAEKEGISYKDAQSKLFDTEGYPWAQQVMLTEHRARILIIKNAVESLDRYETSDIMDRLRLLVTPTNFQRSFEKIKKNHHRYKIPYLLHLMIEVFGGYYIDHDGFSADLEMISEASGIPMEDVIDCLSVLDDFFPTQNGWVVSIKGELNNIKFLPAVWRGIGCFTRQGYLFEDKYEEIAPSMSWLLSKYHNVAYKLLKPSLGVVE</sequence>
<accession>A0A5R9GYX3</accession>
<dbReference type="EMBL" id="VBRY01000003">
    <property type="protein sequence ID" value="TLS68124.1"/>
    <property type="molecule type" value="Genomic_DNA"/>
</dbReference>
<organism evidence="1 2">
    <name type="scientific">Mariprofundus erugo</name>
    <dbReference type="NCBI Taxonomy" id="2528639"/>
    <lineage>
        <taxon>Bacteria</taxon>
        <taxon>Pseudomonadati</taxon>
        <taxon>Pseudomonadota</taxon>
        <taxon>Candidatius Mariprofundia</taxon>
        <taxon>Mariprofundales</taxon>
        <taxon>Mariprofundaceae</taxon>
        <taxon>Mariprofundus</taxon>
    </lineage>
</organism>
<keyword evidence="2" id="KW-1185">Reference proteome</keyword>
<gene>
    <name evidence="1" type="ORF">FEF65_03770</name>
</gene>
<dbReference type="RefSeq" id="WP_138238460.1">
    <property type="nucleotide sequence ID" value="NZ_VBRY01000003.1"/>
</dbReference>
<evidence type="ECO:0000313" key="2">
    <source>
        <dbReference type="Proteomes" id="UP000306585"/>
    </source>
</evidence>
<comment type="caution">
    <text evidence="1">The sequence shown here is derived from an EMBL/GenBank/DDBJ whole genome shotgun (WGS) entry which is preliminary data.</text>
</comment>
<dbReference type="Proteomes" id="UP000306585">
    <property type="component" value="Unassembled WGS sequence"/>
</dbReference>
<reference evidence="1 2" key="1">
    <citation type="journal article" date="2019" name="Appl. Environ. Microbiol.">
        <title>Environmental Evidence and Genomic Insight of Iron-oxidizing Bacteria Preference Towards More Corrosion Resistant Stainless Steel at Higher Salinities.</title>
        <authorList>
            <person name="Garrison C.E."/>
            <person name="Price K.A."/>
            <person name="Field E.K."/>
        </authorList>
    </citation>
    <scope>NUCLEOTIDE SEQUENCE [LARGE SCALE GENOMIC DNA]</scope>
    <source>
        <strain evidence="1 2">P3</strain>
    </source>
</reference>
<proteinExistence type="predicted"/>